<dbReference type="RefSeq" id="WP_038088316.1">
    <property type="nucleotide sequence ID" value="NZ_JHEG04000001.1"/>
</dbReference>
<sequence>MKLSNKSEYAILAMVALAKKYHNNESLHIREIAALQKIPNRYLEQLLATLRSGGLIKSTRGAKGGYVLARDPNKITVLDILKCIEGVDAALPTVDSTCETAEAEAIQEVWLEANQAAHEVLQKYTLQELCDRHATRQQMENMYYI</sequence>
<dbReference type="EMBL" id="JHEG02000058">
    <property type="protein sequence ID" value="KIE09101.1"/>
    <property type="molecule type" value="Genomic_DNA"/>
</dbReference>
<reference evidence="2" key="2">
    <citation type="submission" date="2019-11" db="EMBL/GenBank/DDBJ databases">
        <title>Improved Assembly of Tolypothrix boutellei genome.</title>
        <authorList>
            <person name="Sarangi A.N."/>
            <person name="Mukherjee M."/>
            <person name="Ghosh S."/>
            <person name="Singh D."/>
            <person name="Das A."/>
            <person name="Kant S."/>
            <person name="Prusty A."/>
            <person name="Tripathy S."/>
        </authorList>
    </citation>
    <scope>NUCLEOTIDE SEQUENCE</scope>
    <source>
        <strain evidence="2">VB521301</strain>
    </source>
</reference>
<name>A0A0C1N908_9CYAN</name>
<dbReference type="AlphaFoldDB" id="A0A0C1N908"/>
<dbReference type="GO" id="GO:0003700">
    <property type="term" value="F:DNA-binding transcription factor activity"/>
    <property type="evidence" value="ECO:0007669"/>
    <property type="project" value="TreeGrafter"/>
</dbReference>
<dbReference type="Proteomes" id="UP000029738">
    <property type="component" value="Unassembled WGS sequence"/>
</dbReference>
<dbReference type="STRING" id="1479485.DA73_0232185"/>
<dbReference type="EMBL" id="JHEG04000001">
    <property type="protein sequence ID" value="KAF3885197.1"/>
    <property type="molecule type" value="Genomic_DNA"/>
</dbReference>
<accession>A0A0C1N908</accession>
<dbReference type="InterPro" id="IPR036390">
    <property type="entry name" value="WH_DNA-bd_sf"/>
</dbReference>
<keyword evidence="4" id="KW-1185">Reference proteome</keyword>
<reference evidence="3" key="1">
    <citation type="journal article" date="2015" name="Genome Announc.">
        <title>Draft Genome Sequence of Tolypothrix boutellei Strain VB521301.</title>
        <authorList>
            <person name="Chandrababunaidu M.M."/>
            <person name="Singh D."/>
            <person name="Sen D."/>
            <person name="Bhan S."/>
            <person name="Das S."/>
            <person name="Gupta A."/>
            <person name="Adhikary S.P."/>
            <person name="Tripathy S."/>
        </authorList>
    </citation>
    <scope>NUCLEOTIDE SEQUENCE</scope>
    <source>
        <strain evidence="3">VB521301</strain>
    </source>
</reference>
<evidence type="ECO:0000313" key="4">
    <source>
        <dbReference type="Proteomes" id="UP000029738"/>
    </source>
</evidence>
<keyword evidence="1" id="KW-0238">DNA-binding</keyword>
<evidence type="ECO:0000256" key="1">
    <source>
        <dbReference type="ARBA" id="ARBA00023125"/>
    </source>
</evidence>
<dbReference type="PANTHER" id="PTHR33221">
    <property type="entry name" value="WINGED HELIX-TURN-HELIX TRANSCRIPTIONAL REGULATOR, RRF2 FAMILY"/>
    <property type="match status" value="1"/>
</dbReference>
<dbReference type="Gene3D" id="1.10.10.10">
    <property type="entry name" value="Winged helix-like DNA-binding domain superfamily/Winged helix DNA-binding domain"/>
    <property type="match status" value="1"/>
</dbReference>
<proteinExistence type="predicted"/>
<evidence type="ECO:0000313" key="3">
    <source>
        <dbReference type="EMBL" id="KIE09101.1"/>
    </source>
</evidence>
<dbReference type="GO" id="GO:0005829">
    <property type="term" value="C:cytosol"/>
    <property type="evidence" value="ECO:0007669"/>
    <property type="project" value="TreeGrafter"/>
</dbReference>
<evidence type="ECO:0000313" key="2">
    <source>
        <dbReference type="EMBL" id="KAF3885197.1"/>
    </source>
</evidence>
<gene>
    <name evidence="3" type="ORF">DA73_0232185</name>
    <name evidence="2" type="ORF">DA73_0400006780</name>
</gene>
<protein>
    <submittedName>
        <fullName evidence="3">Rrf2 family transcriptional regulator</fullName>
    </submittedName>
</protein>
<dbReference type="InterPro" id="IPR000944">
    <property type="entry name" value="Tscrpt_reg_Rrf2"/>
</dbReference>
<dbReference type="Pfam" id="PF02082">
    <property type="entry name" value="Rrf2"/>
    <property type="match status" value="1"/>
</dbReference>
<dbReference type="PANTHER" id="PTHR33221:SF5">
    <property type="entry name" value="HTH-TYPE TRANSCRIPTIONAL REGULATOR ISCR"/>
    <property type="match status" value="1"/>
</dbReference>
<dbReference type="SUPFAM" id="SSF46785">
    <property type="entry name" value="Winged helix' DNA-binding domain"/>
    <property type="match status" value="1"/>
</dbReference>
<dbReference type="GO" id="GO:0003677">
    <property type="term" value="F:DNA binding"/>
    <property type="evidence" value="ECO:0007669"/>
    <property type="project" value="UniProtKB-KW"/>
</dbReference>
<dbReference type="OrthoDB" id="9808360at2"/>
<organism evidence="3">
    <name type="scientific">Tolypothrix bouteillei VB521301</name>
    <dbReference type="NCBI Taxonomy" id="1479485"/>
    <lineage>
        <taxon>Bacteria</taxon>
        <taxon>Bacillati</taxon>
        <taxon>Cyanobacteriota</taxon>
        <taxon>Cyanophyceae</taxon>
        <taxon>Nostocales</taxon>
        <taxon>Tolypothrichaceae</taxon>
        <taxon>Tolypothrix</taxon>
    </lineage>
</organism>
<dbReference type="InterPro" id="IPR030489">
    <property type="entry name" value="TR_Rrf2-type_CS"/>
</dbReference>
<dbReference type="InterPro" id="IPR036388">
    <property type="entry name" value="WH-like_DNA-bd_sf"/>
</dbReference>
<comment type="caution">
    <text evidence="3">The sequence shown here is derived from an EMBL/GenBank/DDBJ whole genome shotgun (WGS) entry which is preliminary data.</text>
</comment>
<dbReference type="PROSITE" id="PS51197">
    <property type="entry name" value="HTH_RRF2_2"/>
    <property type="match status" value="1"/>
</dbReference>
<dbReference type="PROSITE" id="PS01332">
    <property type="entry name" value="HTH_RRF2_1"/>
    <property type="match status" value="1"/>
</dbReference>
<dbReference type="NCBIfam" id="TIGR00738">
    <property type="entry name" value="rrf2_super"/>
    <property type="match status" value="1"/>
</dbReference>